<dbReference type="CDD" id="cd06223">
    <property type="entry name" value="PRTases_typeI"/>
    <property type="match status" value="1"/>
</dbReference>
<dbReference type="Proteomes" id="UP001566331">
    <property type="component" value="Unassembled WGS sequence"/>
</dbReference>
<sequence length="250" mass="27134">MPRPVNRNPGPEVDGWPARLGRLFCPPRCPVCHECAGELDGLCPACAAALPWNRCACRCCALPLPFAAEPASASAGPVCGACLRRPPPLHAVHAAFVYGFPLDRLLPRFKFHHDLAAGRLLARWMARSLAAAARPEALIALPLHRTRLRTRGYDQALELARPLARALELPLLEGSLRRTRATAPQSRLQAQARRRNLRDAFAVPDGARLPAHVALVDDVMTTGATLHAAAKALHRAGVRRVDAWVCARTP</sequence>
<dbReference type="PANTHER" id="PTHR47505:SF1">
    <property type="entry name" value="DNA UTILIZATION PROTEIN YHGH"/>
    <property type="match status" value="1"/>
</dbReference>
<keyword evidence="5" id="KW-1185">Reference proteome</keyword>
<dbReference type="SUPFAM" id="SSF53271">
    <property type="entry name" value="PRTase-like"/>
    <property type="match status" value="1"/>
</dbReference>
<proteinExistence type="inferred from homology"/>
<organism evidence="4 5">
    <name type="scientific">Luteimonas salinilitoris</name>
    <dbReference type="NCBI Taxonomy" id="3237697"/>
    <lineage>
        <taxon>Bacteria</taxon>
        <taxon>Pseudomonadati</taxon>
        <taxon>Pseudomonadota</taxon>
        <taxon>Gammaproteobacteria</taxon>
        <taxon>Lysobacterales</taxon>
        <taxon>Lysobacteraceae</taxon>
        <taxon>Luteimonas</taxon>
    </lineage>
</organism>
<feature type="domain" description="Phosphoribosyltransferase" evidence="2">
    <location>
        <begin position="156"/>
        <end position="246"/>
    </location>
</feature>
<gene>
    <name evidence="4" type="ORF">AB6713_05140</name>
</gene>
<dbReference type="Gene3D" id="3.40.50.2020">
    <property type="match status" value="1"/>
</dbReference>
<evidence type="ECO:0000313" key="4">
    <source>
        <dbReference type="EMBL" id="MEZ0474002.1"/>
    </source>
</evidence>
<evidence type="ECO:0000256" key="1">
    <source>
        <dbReference type="ARBA" id="ARBA00008007"/>
    </source>
</evidence>
<comment type="caution">
    <text evidence="4">The sequence shown here is derived from an EMBL/GenBank/DDBJ whole genome shotgun (WGS) entry which is preliminary data.</text>
</comment>
<dbReference type="Pfam" id="PF18912">
    <property type="entry name" value="DZR_2"/>
    <property type="match status" value="1"/>
</dbReference>
<name>A0ABV4HQJ9_9GAMM</name>
<accession>A0ABV4HQJ9</accession>
<dbReference type="InterPro" id="IPR051910">
    <property type="entry name" value="ComF/GntX_DNA_util-trans"/>
</dbReference>
<evidence type="ECO:0000259" key="3">
    <source>
        <dbReference type="Pfam" id="PF18912"/>
    </source>
</evidence>
<dbReference type="EMBL" id="JBFWIC010000005">
    <property type="protein sequence ID" value="MEZ0474002.1"/>
    <property type="molecule type" value="Genomic_DNA"/>
</dbReference>
<evidence type="ECO:0000313" key="5">
    <source>
        <dbReference type="Proteomes" id="UP001566331"/>
    </source>
</evidence>
<dbReference type="RefSeq" id="WP_370563988.1">
    <property type="nucleotide sequence ID" value="NZ_JBFWIB010000006.1"/>
</dbReference>
<dbReference type="InterPro" id="IPR029057">
    <property type="entry name" value="PRTase-like"/>
</dbReference>
<evidence type="ECO:0000259" key="2">
    <source>
        <dbReference type="Pfam" id="PF00156"/>
    </source>
</evidence>
<reference evidence="4 5" key="1">
    <citation type="submission" date="2024-07" db="EMBL/GenBank/DDBJ databases">
        <title>Luteimonas salilacus sp. nov., isolated from the shore soil of Salt Lake in Tibet of China.</title>
        <authorList>
            <person name="Zhang X."/>
            <person name="Li A."/>
        </authorList>
    </citation>
    <scope>NUCLEOTIDE SEQUENCE [LARGE SCALE GENOMIC DNA]</scope>
    <source>
        <strain evidence="4 5">B3-2-R+30</strain>
    </source>
</reference>
<dbReference type="Pfam" id="PF00156">
    <property type="entry name" value="Pribosyltran"/>
    <property type="match status" value="1"/>
</dbReference>
<dbReference type="PANTHER" id="PTHR47505">
    <property type="entry name" value="DNA UTILIZATION PROTEIN YHGH"/>
    <property type="match status" value="1"/>
</dbReference>
<dbReference type="InterPro" id="IPR000836">
    <property type="entry name" value="PRTase_dom"/>
</dbReference>
<feature type="domain" description="Double zinc ribbon" evidence="3">
    <location>
        <begin position="22"/>
        <end position="83"/>
    </location>
</feature>
<dbReference type="InterPro" id="IPR044005">
    <property type="entry name" value="DZR_2"/>
</dbReference>
<protein>
    <submittedName>
        <fullName evidence="4">Double zinc ribbon domain-containing protein</fullName>
    </submittedName>
</protein>
<comment type="similarity">
    <text evidence="1">Belongs to the ComF/GntX family.</text>
</comment>